<feature type="domain" description="Ppx/GppA phosphatase N-terminal" evidence="2">
    <location>
        <begin position="37"/>
        <end position="306"/>
    </location>
</feature>
<dbReference type="PANTHER" id="PTHR30005:SF0">
    <property type="entry name" value="RETROGRADE REGULATION PROTEIN 2"/>
    <property type="match status" value="1"/>
</dbReference>
<feature type="domain" description="Ppx/GppA phosphatase C-terminal" evidence="3">
    <location>
        <begin position="357"/>
        <end position="478"/>
    </location>
</feature>
<dbReference type="RefSeq" id="WP_121214109.1">
    <property type="nucleotide sequence ID" value="NZ_RBZN01000013.1"/>
</dbReference>
<comment type="caution">
    <text evidence="4">The sequence shown here is derived from an EMBL/GenBank/DDBJ whole genome shotgun (WGS) entry which is preliminary data.</text>
</comment>
<sequence>MPTEQLKIAIIDIGSNTIRLVLYKYNPKEGLNEFGNIKTVARLRTYINPNGEMSEQGINILLETLKSYKKILDDYEVSDIYAAATAAVRQATNNTEIIDRMKKETGITINLLSEEQEAFFGFLAVAHSMDTPSAVTIDIGGGSTEITLFENKTLQKSISFPFGTVSLKQKFVSGDIINDEEKKLLRQYIKKQFDKLNWIKDVKLPVIAIGGSARNLAQVHQHTIDYPISGIHQYEMKFDDLEVLNTFLSRMSFDQLKQLDGLSTDRADIIEIALEVFRTLMGVVGAKKFQISKKGLREGLIIHRVLQSDPNSFNKFNVFEENAKRIMYQYGRFEDECLMLTSSTEQLYLECCKLNLFTFNEKHLSLLKKAAQVFSIGEYIENDSSNQHTFYLLANQSIAGMSHRDRVKLALLASYKNKDYFRRFSAPFLNWFNRDELKVLREYGALLKFVYSLNVSKRNLVKSIHLELINDTVHINIVASKHPMAEIYQSERQKKHIERVFKKPVIIQFLKEGEMG</sequence>
<dbReference type="AlphaFoldDB" id="A0A494Z551"/>
<proteinExistence type="inferred from homology"/>
<dbReference type="Pfam" id="PF21447">
    <property type="entry name" value="Ppx-GppA_III"/>
    <property type="match status" value="1"/>
</dbReference>
<dbReference type="InterPro" id="IPR050273">
    <property type="entry name" value="GppA/Ppx_hydrolase"/>
</dbReference>
<evidence type="ECO:0000313" key="5">
    <source>
        <dbReference type="Proteomes" id="UP000272238"/>
    </source>
</evidence>
<organism evidence="4 5">
    <name type="scientific">Ureibacillus endophyticus</name>
    <dbReference type="NCBI Taxonomy" id="1978490"/>
    <lineage>
        <taxon>Bacteria</taxon>
        <taxon>Bacillati</taxon>
        <taxon>Bacillota</taxon>
        <taxon>Bacilli</taxon>
        <taxon>Bacillales</taxon>
        <taxon>Caryophanaceae</taxon>
        <taxon>Ureibacillus</taxon>
    </lineage>
</organism>
<dbReference type="EMBL" id="RBZN01000013">
    <property type="protein sequence ID" value="RKQ17684.1"/>
    <property type="molecule type" value="Genomic_DNA"/>
</dbReference>
<dbReference type="PANTHER" id="PTHR30005">
    <property type="entry name" value="EXOPOLYPHOSPHATASE"/>
    <property type="match status" value="1"/>
</dbReference>
<gene>
    <name evidence="4" type="ORF">D8M03_07225</name>
</gene>
<dbReference type="OrthoDB" id="9807195at2"/>
<dbReference type="Pfam" id="PF02541">
    <property type="entry name" value="Ppx-GppA"/>
    <property type="match status" value="1"/>
</dbReference>
<comment type="similarity">
    <text evidence="1">Belongs to the GppA/Ppx family.</text>
</comment>
<dbReference type="Gene3D" id="1.10.3210.10">
    <property type="entry name" value="Hypothetical protein af1432"/>
    <property type="match status" value="1"/>
</dbReference>
<dbReference type="InterPro" id="IPR003695">
    <property type="entry name" value="Ppx_GppA_N"/>
</dbReference>
<dbReference type="Gene3D" id="3.30.420.40">
    <property type="match status" value="1"/>
</dbReference>
<dbReference type="SUPFAM" id="SSF109604">
    <property type="entry name" value="HD-domain/PDEase-like"/>
    <property type="match status" value="1"/>
</dbReference>
<dbReference type="Gene3D" id="3.30.420.150">
    <property type="entry name" value="Exopolyphosphatase. Domain 2"/>
    <property type="match status" value="1"/>
</dbReference>
<accession>A0A494Z551</accession>
<dbReference type="CDD" id="cd24052">
    <property type="entry name" value="ASKHA_NBD_HpPPX-GppA-like"/>
    <property type="match status" value="1"/>
</dbReference>
<evidence type="ECO:0000259" key="3">
    <source>
        <dbReference type="Pfam" id="PF21447"/>
    </source>
</evidence>
<dbReference type="SUPFAM" id="SSF53067">
    <property type="entry name" value="Actin-like ATPase domain"/>
    <property type="match status" value="2"/>
</dbReference>
<dbReference type="Proteomes" id="UP000272238">
    <property type="component" value="Unassembled WGS sequence"/>
</dbReference>
<evidence type="ECO:0000259" key="2">
    <source>
        <dbReference type="Pfam" id="PF02541"/>
    </source>
</evidence>
<dbReference type="InterPro" id="IPR048950">
    <property type="entry name" value="Ppx_GppA_C"/>
</dbReference>
<evidence type="ECO:0000313" key="4">
    <source>
        <dbReference type="EMBL" id="RKQ17684.1"/>
    </source>
</evidence>
<dbReference type="InterPro" id="IPR043129">
    <property type="entry name" value="ATPase_NBD"/>
</dbReference>
<reference evidence="4 5" key="1">
    <citation type="journal article" date="2016" name="Antonie Van Leeuwenhoek">
        <title>Lysinibacillus endophyticus sp. nov., an indole-3-acetic acid producing endophytic bacterium isolated from corn root (Zea mays cv. Xinken-5).</title>
        <authorList>
            <person name="Yu J."/>
            <person name="Guan X."/>
            <person name="Liu C."/>
            <person name="Xiang W."/>
            <person name="Yu Z."/>
            <person name="Liu X."/>
            <person name="Wang G."/>
        </authorList>
    </citation>
    <scope>NUCLEOTIDE SEQUENCE [LARGE SCALE GENOMIC DNA]</scope>
    <source>
        <strain evidence="4 5">DSM 100506</strain>
    </source>
</reference>
<protein>
    <submittedName>
        <fullName evidence="4">Ppx/GppA family phosphatase</fullName>
    </submittedName>
</protein>
<evidence type="ECO:0000256" key="1">
    <source>
        <dbReference type="ARBA" id="ARBA00007125"/>
    </source>
</evidence>
<name>A0A494Z551_9BACL</name>
<dbReference type="GO" id="GO:0006357">
    <property type="term" value="P:regulation of transcription by RNA polymerase II"/>
    <property type="evidence" value="ECO:0007669"/>
    <property type="project" value="TreeGrafter"/>
</dbReference>
<keyword evidence="5" id="KW-1185">Reference proteome</keyword>